<reference evidence="4" key="1">
    <citation type="submission" date="2022-06" db="EMBL/GenBank/DDBJ databases">
        <title>New Polynucleobacter species.</title>
        <authorList>
            <person name="Hahn M.W."/>
        </authorList>
    </citation>
    <scope>NUCLEOTIDE SEQUENCE</scope>
    <source>
        <strain evidence="4">UK-FUSCHL-C3</strain>
    </source>
</reference>
<evidence type="ECO:0000256" key="2">
    <source>
        <dbReference type="PIRSR" id="PIRSR603564-2"/>
    </source>
</evidence>
<feature type="binding site" evidence="2">
    <location>
        <position position="115"/>
    </location>
    <ligand>
        <name>Mg(2+)</name>
        <dbReference type="ChEBI" id="CHEBI:18420"/>
    </ligand>
</feature>
<comment type="cofactor">
    <cofactor evidence="2">
        <name>Mg(2+)</name>
        <dbReference type="ChEBI" id="CHEBI:18420"/>
    </cofactor>
    <text evidence="2">Binds 1 Mg(2+) ion per subunit.</text>
</comment>
<dbReference type="GO" id="GO:0046656">
    <property type="term" value="P:folic acid biosynthetic process"/>
    <property type="evidence" value="ECO:0007669"/>
    <property type="project" value="InterPro"/>
</dbReference>
<dbReference type="RefSeq" id="WP_353438617.1">
    <property type="nucleotide sequence ID" value="NZ_CP099959.1"/>
</dbReference>
<dbReference type="GO" id="GO:0008828">
    <property type="term" value="F:dATP diphosphatase activity"/>
    <property type="evidence" value="ECO:0007669"/>
    <property type="project" value="InterPro"/>
</dbReference>
<dbReference type="CDD" id="cd04664">
    <property type="entry name" value="NUDIX_DHNTPase_like"/>
    <property type="match status" value="1"/>
</dbReference>
<gene>
    <name evidence="4" type="primary">nudB</name>
    <name evidence="4" type="ORF">NKE59_08790</name>
</gene>
<dbReference type="Gene3D" id="3.90.79.10">
    <property type="entry name" value="Nucleoside Triphosphate Pyrophosphohydrolase"/>
    <property type="match status" value="1"/>
</dbReference>
<dbReference type="PANTHER" id="PTHR43736:SF1">
    <property type="entry name" value="DIHYDRONEOPTERIN TRIPHOSPHATE DIPHOSPHATASE"/>
    <property type="match status" value="1"/>
</dbReference>
<proteinExistence type="predicted"/>
<feature type="binding site" evidence="1">
    <location>
        <position position="2"/>
    </location>
    <ligand>
        <name>substrate</name>
    </ligand>
</feature>
<dbReference type="Pfam" id="PF00293">
    <property type="entry name" value="NUDIX"/>
    <property type="match status" value="1"/>
</dbReference>
<dbReference type="NCBIfam" id="NF006961">
    <property type="entry name" value="PRK09438.1"/>
    <property type="match status" value="1"/>
</dbReference>
<dbReference type="PANTHER" id="PTHR43736">
    <property type="entry name" value="ADP-RIBOSE PYROPHOSPHATASE"/>
    <property type="match status" value="1"/>
</dbReference>
<dbReference type="GO" id="GO:0019177">
    <property type="term" value="F:dihydroneopterin triphosphate pyrophosphohydrolase activity"/>
    <property type="evidence" value="ECO:0007669"/>
    <property type="project" value="UniProtKB-EC"/>
</dbReference>
<dbReference type="PRINTS" id="PR01404">
    <property type="entry name" value="NPPPHYDRLASE"/>
</dbReference>
<sequence length="160" mass="18572">MKIPISVLVLIHNPNREVLLIERADRPDFWQSVTGSLDTPEETLDSAAVREVAEETGIEVYALARGSLKNLHHYVEYEIYPTWRHRYPPDIERNTEHWFALEVPVGTPVHLAPREHLNYLWLPFEEAAQKCFSQSNRDAILKFFTQPNDFMGRSEDGIQS</sequence>
<dbReference type="InterPro" id="IPR003564">
    <property type="entry name" value="DHNTPase"/>
</dbReference>
<feature type="domain" description="Nudix hydrolase" evidence="3">
    <location>
        <begin position="2"/>
        <end position="144"/>
    </location>
</feature>
<keyword evidence="2" id="KW-0460">Magnesium</keyword>
<evidence type="ECO:0000259" key="3">
    <source>
        <dbReference type="PROSITE" id="PS51462"/>
    </source>
</evidence>
<feature type="binding site" evidence="2">
    <location>
        <position position="55"/>
    </location>
    <ligand>
        <name>Mg(2+)</name>
        <dbReference type="ChEBI" id="CHEBI:18420"/>
    </ligand>
</feature>
<dbReference type="GO" id="GO:0046872">
    <property type="term" value="F:metal ion binding"/>
    <property type="evidence" value="ECO:0007669"/>
    <property type="project" value="UniProtKB-KW"/>
</dbReference>
<keyword evidence="2" id="KW-0479">Metal-binding</keyword>
<name>A0AAU8A1N3_9BURK</name>
<dbReference type="PROSITE" id="PS51462">
    <property type="entry name" value="NUDIX"/>
    <property type="match status" value="1"/>
</dbReference>
<dbReference type="SUPFAM" id="SSF55811">
    <property type="entry name" value="Nudix"/>
    <property type="match status" value="1"/>
</dbReference>
<feature type="binding site" evidence="1">
    <location>
        <position position="133"/>
    </location>
    <ligand>
        <name>substrate</name>
    </ligand>
</feature>
<protein>
    <submittedName>
        <fullName evidence="4">Dihydroneopterin triphosphate diphosphatase</fullName>
        <ecNumber evidence="4">3.6.1.67</ecNumber>
    </submittedName>
</protein>
<evidence type="ECO:0000256" key="1">
    <source>
        <dbReference type="PIRSR" id="PIRSR603564-1"/>
    </source>
</evidence>
<dbReference type="InterPro" id="IPR015797">
    <property type="entry name" value="NUDIX_hydrolase-like_dom_sf"/>
</dbReference>
<feature type="binding site" evidence="2">
    <location>
        <position position="51"/>
    </location>
    <ligand>
        <name>Mg(2+)</name>
        <dbReference type="ChEBI" id="CHEBI:18420"/>
    </ligand>
</feature>
<keyword evidence="4" id="KW-0378">Hydrolase</keyword>
<evidence type="ECO:0000313" key="4">
    <source>
        <dbReference type="EMBL" id="XCC57569.1"/>
    </source>
</evidence>
<feature type="binding site" evidence="1">
    <location>
        <position position="34"/>
    </location>
    <ligand>
        <name>substrate</name>
    </ligand>
</feature>
<dbReference type="EMBL" id="CP099959">
    <property type="protein sequence ID" value="XCC57569.1"/>
    <property type="molecule type" value="Genomic_DNA"/>
</dbReference>
<feature type="binding site" evidence="1">
    <location>
        <position position="23"/>
    </location>
    <ligand>
        <name>substrate</name>
    </ligand>
</feature>
<dbReference type="EC" id="3.6.1.67" evidence="4"/>
<dbReference type="AlphaFoldDB" id="A0AAU8A1N3"/>
<accession>A0AAU8A1N3</accession>
<dbReference type="InterPro" id="IPR000086">
    <property type="entry name" value="NUDIX_hydrolase_dom"/>
</dbReference>
<organism evidence="4">
    <name type="scientific">Polynucleobacter sp. UK-FUSCHL-C3</name>
    <dbReference type="NCBI Taxonomy" id="2955208"/>
    <lineage>
        <taxon>Bacteria</taxon>
        <taxon>Pseudomonadati</taxon>
        <taxon>Pseudomonadota</taxon>
        <taxon>Betaproteobacteria</taxon>
        <taxon>Burkholderiales</taxon>
        <taxon>Burkholderiaceae</taxon>
        <taxon>Polynucleobacter</taxon>
    </lineage>
</organism>